<dbReference type="PANTHER" id="PTHR35176">
    <property type="entry name" value="HEME OXYGENASE HI_0854-RELATED"/>
    <property type="match status" value="1"/>
</dbReference>
<evidence type="ECO:0000259" key="2">
    <source>
        <dbReference type="Pfam" id="PF22696"/>
    </source>
</evidence>
<organism evidence="3 4">
    <name type="scientific">Bifidobacterium scaligerum</name>
    <dbReference type="NCBI Taxonomy" id="2052656"/>
    <lineage>
        <taxon>Bacteria</taxon>
        <taxon>Bacillati</taxon>
        <taxon>Actinomycetota</taxon>
        <taxon>Actinomycetes</taxon>
        <taxon>Bifidobacteriales</taxon>
        <taxon>Bifidobacteriaceae</taxon>
        <taxon>Bifidobacterium</taxon>
    </lineage>
</organism>
<evidence type="ECO:0000313" key="3">
    <source>
        <dbReference type="EMBL" id="PJM79811.1"/>
    </source>
</evidence>
<dbReference type="InterPro" id="IPR052019">
    <property type="entry name" value="F420H2_bilvrd_red/Heme_oxyg"/>
</dbReference>
<sequence>MNIRESFERIMSEQSNMALATVTSDGVPDVRVVNFCWRADTGRVYFSTFPDNDKVREIEADPHVAFTTVPAAGNAHVRGKGVCRRSALTISEIAGDFIRKVPAYRGTVERFGDQLVLFEIEFHEASVTIDLAHSGTLKL</sequence>
<dbReference type="Gene3D" id="2.30.110.10">
    <property type="entry name" value="Electron Transport, Fmn-binding Protein, Chain A"/>
    <property type="match status" value="1"/>
</dbReference>
<dbReference type="OrthoDB" id="1094370at2"/>
<comment type="caution">
    <text evidence="3">The sequence shown here is derived from an EMBL/GenBank/DDBJ whole genome shotgun (WGS) entry which is preliminary data.</text>
</comment>
<dbReference type="GO" id="GO:0016627">
    <property type="term" value="F:oxidoreductase activity, acting on the CH-CH group of donors"/>
    <property type="evidence" value="ECO:0007669"/>
    <property type="project" value="TreeGrafter"/>
</dbReference>
<evidence type="ECO:0000313" key="4">
    <source>
        <dbReference type="Proteomes" id="UP000228755"/>
    </source>
</evidence>
<evidence type="ECO:0000256" key="1">
    <source>
        <dbReference type="ARBA" id="ARBA00023002"/>
    </source>
</evidence>
<dbReference type="RefSeq" id="WP_100495551.1">
    <property type="nucleotide sequence ID" value="NZ_PGLQ01000001.1"/>
</dbReference>
<dbReference type="InterPro" id="IPR055196">
    <property type="entry name" value="Putative_PNPOx_2"/>
</dbReference>
<dbReference type="PANTHER" id="PTHR35176:SF6">
    <property type="entry name" value="HEME OXYGENASE HI_0854-RELATED"/>
    <property type="match status" value="1"/>
</dbReference>
<protein>
    <submittedName>
        <fullName evidence="3">Pyridoxamine 5-phosphate oxidase</fullName>
    </submittedName>
</protein>
<name>A0A2M9HSL7_9BIFI</name>
<feature type="domain" description="Pyridoxamine 5'-phosphate oxidase-like" evidence="2">
    <location>
        <begin position="12"/>
        <end position="132"/>
    </location>
</feature>
<accession>A0A2M9HSL7</accession>
<dbReference type="Pfam" id="PF22696">
    <property type="entry name" value="Putative_PNPOx_2"/>
    <property type="match status" value="1"/>
</dbReference>
<dbReference type="GO" id="GO:0005829">
    <property type="term" value="C:cytosol"/>
    <property type="evidence" value="ECO:0007669"/>
    <property type="project" value="TreeGrafter"/>
</dbReference>
<dbReference type="Proteomes" id="UP000228755">
    <property type="component" value="Unassembled WGS sequence"/>
</dbReference>
<proteinExistence type="predicted"/>
<gene>
    <name evidence="3" type="ORF">CUU80_01310</name>
</gene>
<dbReference type="EMBL" id="PGLQ01000001">
    <property type="protein sequence ID" value="PJM79811.1"/>
    <property type="molecule type" value="Genomic_DNA"/>
</dbReference>
<dbReference type="InterPro" id="IPR012349">
    <property type="entry name" value="Split_barrel_FMN-bd"/>
</dbReference>
<reference evidence="3 4" key="1">
    <citation type="submission" date="2017-11" db="EMBL/GenBank/DDBJ databases">
        <title>Draft genome sequences of strains TRE 1, TRE D, TRE H and TRI 7, isolated from tamarins, belonging to four potential novel Bifidobacterium species.</title>
        <authorList>
            <person name="Mattarelli P."/>
            <person name="Modesto M."/>
            <person name="Bonetti A."/>
            <person name="Puglisi E."/>
            <person name="Morelli L."/>
        </authorList>
    </citation>
    <scope>NUCLEOTIDE SEQUENCE [LARGE SCALE GENOMIC DNA]</scope>
    <source>
        <strain evidence="4">TRED</strain>
    </source>
</reference>
<keyword evidence="1" id="KW-0560">Oxidoreductase</keyword>
<dbReference type="AlphaFoldDB" id="A0A2M9HSL7"/>
<keyword evidence="4" id="KW-1185">Reference proteome</keyword>
<dbReference type="GO" id="GO:0070967">
    <property type="term" value="F:coenzyme F420 binding"/>
    <property type="evidence" value="ECO:0007669"/>
    <property type="project" value="TreeGrafter"/>
</dbReference>
<dbReference type="SUPFAM" id="SSF50475">
    <property type="entry name" value="FMN-binding split barrel"/>
    <property type="match status" value="1"/>
</dbReference>